<organism evidence="5 6">
    <name type="scientific">Neolewinella agarilytica</name>
    <dbReference type="NCBI Taxonomy" id="478744"/>
    <lineage>
        <taxon>Bacteria</taxon>
        <taxon>Pseudomonadati</taxon>
        <taxon>Bacteroidota</taxon>
        <taxon>Saprospiria</taxon>
        <taxon>Saprospirales</taxon>
        <taxon>Lewinellaceae</taxon>
        <taxon>Neolewinella</taxon>
    </lineage>
</organism>
<dbReference type="GO" id="GO:0016757">
    <property type="term" value="F:glycosyltransferase activity"/>
    <property type="evidence" value="ECO:0007669"/>
    <property type="project" value="UniProtKB-KW"/>
</dbReference>
<proteinExistence type="inferred from homology"/>
<name>A0A1H9GXU6_9BACT</name>
<sequence length="348" mass="37243">MQERAGEQQPSFAVLIPFRNEAENLPALLASLAALAYPTDDYEVILIDDHSEDEGAGAVAGAMEVFKAQGIALRLLSLADHLKGRSVVAHKKEALAYGIANTTAELIFTTDADCQLPPTLLKELAAAFRPEVSLVLGPVLIDPADDFLSGFQALDFAGYQLYTAACVAGGAPTLANGACFAFRREAFLAAGGYAGVDHLPSGDDVLLLHKFNALGATAAWKPGRAVVTTRPVGSWRGLWRQRLRWAGKAGSYVSPELQFGQGLTWALCAAIVCSLPLGIWWPGLLPAALLAWASKAIVDFVLLRDIARHYGQEPPLRWYPLTALLYPFYLFAVGAAALLGVKAGWKGR</sequence>
<feature type="transmembrane region" description="Helical" evidence="4">
    <location>
        <begin position="318"/>
        <end position="341"/>
    </location>
</feature>
<keyword evidence="4" id="KW-1133">Transmembrane helix</keyword>
<evidence type="ECO:0000313" key="5">
    <source>
        <dbReference type="EMBL" id="SEQ54909.1"/>
    </source>
</evidence>
<dbReference type="Pfam" id="PF13641">
    <property type="entry name" value="Glyco_tranf_2_3"/>
    <property type="match status" value="1"/>
</dbReference>
<accession>A0A1H9GXU6</accession>
<dbReference type="InParanoid" id="A0A1H9GXU6"/>
<dbReference type="RefSeq" id="WP_175489343.1">
    <property type="nucleotide sequence ID" value="NZ_FOFB01000011.1"/>
</dbReference>
<dbReference type="PANTHER" id="PTHR43630">
    <property type="entry name" value="POLY-BETA-1,6-N-ACETYL-D-GLUCOSAMINE SYNTHASE"/>
    <property type="match status" value="1"/>
</dbReference>
<dbReference type="EMBL" id="FOFB01000011">
    <property type="protein sequence ID" value="SEQ54909.1"/>
    <property type="molecule type" value="Genomic_DNA"/>
</dbReference>
<dbReference type="PANTHER" id="PTHR43630:SF1">
    <property type="entry name" value="POLY-BETA-1,6-N-ACETYL-D-GLUCOSAMINE SYNTHASE"/>
    <property type="match status" value="1"/>
</dbReference>
<evidence type="ECO:0000313" key="6">
    <source>
        <dbReference type="Proteomes" id="UP000199021"/>
    </source>
</evidence>
<evidence type="ECO:0000256" key="2">
    <source>
        <dbReference type="ARBA" id="ARBA00022676"/>
    </source>
</evidence>
<dbReference type="STRING" id="478744.SAMN05444359_111152"/>
<gene>
    <name evidence="5" type="ORF">SAMN05444359_111152</name>
</gene>
<keyword evidence="4" id="KW-0812">Transmembrane</keyword>
<dbReference type="Gene3D" id="3.90.550.10">
    <property type="entry name" value="Spore Coat Polysaccharide Biosynthesis Protein SpsA, Chain A"/>
    <property type="match status" value="1"/>
</dbReference>
<dbReference type="InterPro" id="IPR029044">
    <property type="entry name" value="Nucleotide-diphossugar_trans"/>
</dbReference>
<dbReference type="SUPFAM" id="SSF53448">
    <property type="entry name" value="Nucleotide-diphospho-sugar transferases"/>
    <property type="match status" value="1"/>
</dbReference>
<dbReference type="AlphaFoldDB" id="A0A1H9GXU6"/>
<keyword evidence="4" id="KW-0472">Membrane</keyword>
<evidence type="ECO:0000256" key="4">
    <source>
        <dbReference type="SAM" id="Phobius"/>
    </source>
</evidence>
<comment type="similarity">
    <text evidence="1">Belongs to the glycosyltransferase 2 family.</text>
</comment>
<reference evidence="6" key="1">
    <citation type="submission" date="2016-10" db="EMBL/GenBank/DDBJ databases">
        <authorList>
            <person name="Varghese N."/>
            <person name="Submissions S."/>
        </authorList>
    </citation>
    <scope>NUCLEOTIDE SEQUENCE [LARGE SCALE GENOMIC DNA]</scope>
    <source>
        <strain evidence="6">DSM 24740</strain>
    </source>
</reference>
<feature type="transmembrane region" description="Helical" evidence="4">
    <location>
        <begin position="262"/>
        <end position="281"/>
    </location>
</feature>
<keyword evidence="2" id="KW-0328">Glycosyltransferase</keyword>
<dbReference type="Proteomes" id="UP000199021">
    <property type="component" value="Unassembled WGS sequence"/>
</dbReference>
<keyword evidence="3 5" id="KW-0808">Transferase</keyword>
<evidence type="ECO:0000256" key="3">
    <source>
        <dbReference type="ARBA" id="ARBA00022679"/>
    </source>
</evidence>
<protein>
    <submittedName>
        <fullName evidence="5">Glycosyltransferase, catalytic subunit of cellulose synthase and poly-beta-1,6-N-acetylglucosamine synthase</fullName>
    </submittedName>
</protein>
<keyword evidence="6" id="KW-1185">Reference proteome</keyword>
<evidence type="ECO:0000256" key="1">
    <source>
        <dbReference type="ARBA" id="ARBA00006739"/>
    </source>
</evidence>